<dbReference type="SUPFAM" id="SSF54909">
    <property type="entry name" value="Dimeric alpha+beta barrel"/>
    <property type="match status" value="1"/>
</dbReference>
<keyword evidence="2" id="KW-0238">DNA-binding</keyword>
<reference evidence="5" key="1">
    <citation type="submission" date="2022-02" db="EMBL/GenBank/DDBJ databases">
        <title>Coral-associated bacteria.</title>
        <authorList>
            <person name="Tang K."/>
            <person name="Wang X."/>
        </authorList>
    </citation>
    <scope>NUCLEOTIDE SEQUENCE</scope>
    <source>
        <strain evidence="5">SCSIO 43006</strain>
    </source>
</reference>
<dbReference type="Pfam" id="PF13412">
    <property type="entry name" value="HTH_24"/>
    <property type="match status" value="1"/>
</dbReference>
<dbReference type="InterPro" id="IPR011991">
    <property type="entry name" value="ArsR-like_HTH"/>
</dbReference>
<accession>A0ABY4VDC3</accession>
<name>A0ABY4VDC3_9GAMM</name>
<evidence type="ECO:0000313" key="6">
    <source>
        <dbReference type="Proteomes" id="UP001055658"/>
    </source>
</evidence>
<organism evidence="5 6">
    <name type="scientific">Microbulbifer variabilis</name>
    <dbReference type="NCBI Taxonomy" id="266805"/>
    <lineage>
        <taxon>Bacteria</taxon>
        <taxon>Pseudomonadati</taxon>
        <taxon>Pseudomonadota</taxon>
        <taxon>Gammaproteobacteria</taxon>
        <taxon>Cellvibrionales</taxon>
        <taxon>Microbulbiferaceae</taxon>
        <taxon>Microbulbifer</taxon>
    </lineage>
</organism>
<gene>
    <name evidence="5" type="ORF">MJO52_03990</name>
</gene>
<evidence type="ECO:0000256" key="3">
    <source>
        <dbReference type="ARBA" id="ARBA00023163"/>
    </source>
</evidence>
<dbReference type="InterPro" id="IPR019888">
    <property type="entry name" value="Tscrpt_reg_AsnC-like"/>
</dbReference>
<dbReference type="InterPro" id="IPR000485">
    <property type="entry name" value="AsnC-type_HTH_dom"/>
</dbReference>
<dbReference type="Gene3D" id="1.10.10.10">
    <property type="entry name" value="Winged helix-like DNA-binding domain superfamily/Winged helix DNA-binding domain"/>
    <property type="match status" value="1"/>
</dbReference>
<keyword evidence="1" id="KW-0805">Transcription regulation</keyword>
<dbReference type="PANTHER" id="PTHR30154">
    <property type="entry name" value="LEUCINE-RESPONSIVE REGULATORY PROTEIN"/>
    <property type="match status" value="1"/>
</dbReference>
<dbReference type="SMART" id="SM00344">
    <property type="entry name" value="HTH_ASNC"/>
    <property type="match status" value="1"/>
</dbReference>
<dbReference type="RefSeq" id="WP_252084660.1">
    <property type="nucleotide sequence ID" value="NZ_CP092418.1"/>
</dbReference>
<dbReference type="InterPro" id="IPR036390">
    <property type="entry name" value="WH_DNA-bd_sf"/>
</dbReference>
<dbReference type="PROSITE" id="PS50956">
    <property type="entry name" value="HTH_ASNC_2"/>
    <property type="match status" value="1"/>
</dbReference>
<dbReference type="InterPro" id="IPR019885">
    <property type="entry name" value="Tscrpt_reg_HTH_AsnC-type_CS"/>
</dbReference>
<dbReference type="Proteomes" id="UP001055658">
    <property type="component" value="Chromosome"/>
</dbReference>
<dbReference type="PROSITE" id="PS00519">
    <property type="entry name" value="HTH_ASNC_1"/>
    <property type="match status" value="1"/>
</dbReference>
<evidence type="ECO:0000259" key="4">
    <source>
        <dbReference type="PROSITE" id="PS50956"/>
    </source>
</evidence>
<evidence type="ECO:0000256" key="1">
    <source>
        <dbReference type="ARBA" id="ARBA00023015"/>
    </source>
</evidence>
<dbReference type="Gene3D" id="3.30.70.920">
    <property type="match status" value="1"/>
</dbReference>
<dbReference type="InterPro" id="IPR036388">
    <property type="entry name" value="WH-like_DNA-bd_sf"/>
</dbReference>
<dbReference type="EMBL" id="CP092418">
    <property type="protein sequence ID" value="USD22300.1"/>
    <property type="molecule type" value="Genomic_DNA"/>
</dbReference>
<dbReference type="SUPFAM" id="SSF46785">
    <property type="entry name" value="Winged helix' DNA-binding domain"/>
    <property type="match status" value="1"/>
</dbReference>
<feature type="domain" description="HTH asnC-type" evidence="4">
    <location>
        <begin position="5"/>
        <end position="66"/>
    </location>
</feature>
<sequence>MAAVLNRQDKQILELLQRDATLSVGDIAEQVGLSKSACWRRINKLEEEGVIAERVTLLNPQKLNLPLTVYISIRTNQHNDHWAAQFGELVQGIAEILEVHRMSGDLDYLIKAVVTDMPGYDRLYKALIKADLFDVSSSFVMETMKQTTRLPLTYAGTG</sequence>
<dbReference type="PANTHER" id="PTHR30154:SF17">
    <property type="entry name" value="DNA-BINDING TRANSCRIPTIONAL ACTIVATOR DECR"/>
    <property type="match status" value="1"/>
</dbReference>
<keyword evidence="3" id="KW-0804">Transcription</keyword>
<dbReference type="PRINTS" id="PR00033">
    <property type="entry name" value="HTHASNC"/>
</dbReference>
<dbReference type="InterPro" id="IPR019887">
    <property type="entry name" value="Tscrpt_reg_AsnC/Lrp_C"/>
</dbReference>
<dbReference type="CDD" id="cd00090">
    <property type="entry name" value="HTH_ARSR"/>
    <property type="match status" value="1"/>
</dbReference>
<evidence type="ECO:0000256" key="2">
    <source>
        <dbReference type="ARBA" id="ARBA00023125"/>
    </source>
</evidence>
<dbReference type="Pfam" id="PF01037">
    <property type="entry name" value="AsnC_trans_reg"/>
    <property type="match status" value="1"/>
</dbReference>
<evidence type="ECO:0000313" key="5">
    <source>
        <dbReference type="EMBL" id="USD22300.1"/>
    </source>
</evidence>
<keyword evidence="6" id="KW-1185">Reference proteome</keyword>
<proteinExistence type="predicted"/>
<protein>
    <submittedName>
        <fullName evidence="5">Lrp/AsnC family transcriptional regulator</fullName>
    </submittedName>
</protein>
<dbReference type="InterPro" id="IPR011008">
    <property type="entry name" value="Dimeric_a/b-barrel"/>
</dbReference>